<reference evidence="8 9" key="1">
    <citation type="submission" date="2014-08" db="EMBL/GenBank/DDBJ databases">
        <title>Complete genome sequence of Corynebacterium sphenisci CECT 5990(T) (=DSM 44792(T)), isolated from healthy wild penguins.</title>
        <authorList>
            <person name="Ruckert C."/>
            <person name="Albersmeier A."/>
            <person name="Winkler A."/>
            <person name="Kalinowski J."/>
        </authorList>
    </citation>
    <scope>NUCLEOTIDE SEQUENCE [LARGE SCALE GENOMIC DNA]</scope>
    <source>
        <strain evidence="8 9">DSM 44792</strain>
    </source>
</reference>
<keyword evidence="9" id="KW-1185">Reference proteome</keyword>
<feature type="transmembrane region" description="Helical" evidence="6">
    <location>
        <begin position="200"/>
        <end position="218"/>
    </location>
</feature>
<dbReference type="PRINTS" id="PR01036">
    <property type="entry name" value="TCRTETB"/>
</dbReference>
<evidence type="ECO:0000256" key="5">
    <source>
        <dbReference type="ARBA" id="ARBA00023136"/>
    </source>
</evidence>
<dbReference type="STRING" id="1437874.CSPHI_05535"/>
<feature type="transmembrane region" description="Helical" evidence="6">
    <location>
        <begin position="356"/>
        <end position="382"/>
    </location>
</feature>
<dbReference type="PROSITE" id="PS50850">
    <property type="entry name" value="MFS"/>
    <property type="match status" value="1"/>
</dbReference>
<keyword evidence="5 6" id="KW-0472">Membrane</keyword>
<dbReference type="OrthoDB" id="9812221at2"/>
<proteinExistence type="predicted"/>
<evidence type="ECO:0000259" key="7">
    <source>
        <dbReference type="PROSITE" id="PS50850"/>
    </source>
</evidence>
<dbReference type="Proteomes" id="UP000185469">
    <property type="component" value="Chromosome"/>
</dbReference>
<dbReference type="SUPFAM" id="SSF103473">
    <property type="entry name" value="MFS general substrate transporter"/>
    <property type="match status" value="1"/>
</dbReference>
<feature type="transmembrane region" description="Helical" evidence="6">
    <location>
        <begin position="224"/>
        <end position="243"/>
    </location>
</feature>
<dbReference type="PANTHER" id="PTHR42718:SF9">
    <property type="entry name" value="MAJOR FACILITATOR SUPERFAMILY MULTIDRUG TRANSPORTER MFSC"/>
    <property type="match status" value="1"/>
</dbReference>
<feature type="domain" description="Major facilitator superfamily (MFS) profile" evidence="7">
    <location>
        <begin position="11"/>
        <end position="464"/>
    </location>
</feature>
<keyword evidence="3 6" id="KW-0812">Transmembrane</keyword>
<sequence length="470" mass="46905">MARRGAGGQAAIWVLLGATFIAILNETVMSVAVPVFAADLGLTAPVAQWVTTAFLLTMAVVVPATGYLIDRFPLRGLFAASQGLFVAGTALGAIAPGFALVLAGRVTQAAGTAVLLPLLMTTVLRLVPEHRRGAMMGTMSVVIAVAPAIGPTVSGALLRASGGQWRMLFAAMAPVAVAALAIGLPLLPRHGGGGSRRLDPASLALAAAGFGGSVHALAGAGPGAGPGIWASAAVGAAALALFARRQLRLARAGAALLDPAVFRTRAFGLTAALLAAGFAAMFGVIIILPLHLAARGVDVLVIGLMLMPGPLAMGLLGPLIGRWYDAAGPRPLVLPGTVALTASLTGLCFLGEAGPLWWIVVCHVVLELGLGLVFTPLFAWGLGELPEALQADGSAVLNTLQQVAGAAGTACFVAVAAAVAGLAAGDGPADLGALVAGHRAAMAAGAALGALMVVLAARIRPRPRPRVELV</sequence>
<feature type="transmembrane region" description="Helical" evidence="6">
    <location>
        <begin position="139"/>
        <end position="161"/>
    </location>
</feature>
<dbReference type="GO" id="GO:0005886">
    <property type="term" value="C:plasma membrane"/>
    <property type="evidence" value="ECO:0007669"/>
    <property type="project" value="UniProtKB-SubCell"/>
</dbReference>
<evidence type="ECO:0000256" key="1">
    <source>
        <dbReference type="ARBA" id="ARBA00004651"/>
    </source>
</evidence>
<evidence type="ECO:0000313" key="8">
    <source>
        <dbReference type="EMBL" id="APT90589.1"/>
    </source>
</evidence>
<gene>
    <name evidence="8" type="ORF">CSPHI_05535</name>
</gene>
<dbReference type="RefSeq" id="WP_075691841.1">
    <property type="nucleotide sequence ID" value="NZ_CP009248.1"/>
</dbReference>
<evidence type="ECO:0000256" key="3">
    <source>
        <dbReference type="ARBA" id="ARBA00022692"/>
    </source>
</evidence>
<feature type="transmembrane region" description="Helical" evidence="6">
    <location>
        <begin position="167"/>
        <end position="188"/>
    </location>
</feature>
<organism evidence="8 9">
    <name type="scientific">Corynebacterium sphenisci DSM 44792</name>
    <dbReference type="NCBI Taxonomy" id="1437874"/>
    <lineage>
        <taxon>Bacteria</taxon>
        <taxon>Bacillati</taxon>
        <taxon>Actinomycetota</taxon>
        <taxon>Actinomycetes</taxon>
        <taxon>Mycobacteriales</taxon>
        <taxon>Corynebacteriaceae</taxon>
        <taxon>Corynebacterium</taxon>
    </lineage>
</organism>
<evidence type="ECO:0000313" key="9">
    <source>
        <dbReference type="Proteomes" id="UP000185469"/>
    </source>
</evidence>
<accession>A0A1L7CXI7</accession>
<evidence type="ECO:0000256" key="6">
    <source>
        <dbReference type="SAM" id="Phobius"/>
    </source>
</evidence>
<dbReference type="KEGG" id="csph:CSPHI_05535"/>
<dbReference type="InterPro" id="IPR020846">
    <property type="entry name" value="MFS_dom"/>
</dbReference>
<name>A0A1L7CXI7_9CORY</name>
<comment type="subcellular location">
    <subcellularLocation>
        <location evidence="1">Cell membrane</location>
        <topology evidence="1">Multi-pass membrane protein</topology>
    </subcellularLocation>
</comment>
<dbReference type="Gene3D" id="1.20.1250.20">
    <property type="entry name" value="MFS general substrate transporter like domains"/>
    <property type="match status" value="1"/>
</dbReference>
<protein>
    <recommendedName>
        <fullName evidence="7">Major facilitator superfamily (MFS) profile domain-containing protein</fullName>
    </recommendedName>
</protein>
<dbReference type="InterPro" id="IPR036259">
    <property type="entry name" value="MFS_trans_sf"/>
</dbReference>
<evidence type="ECO:0000256" key="2">
    <source>
        <dbReference type="ARBA" id="ARBA00022448"/>
    </source>
</evidence>
<dbReference type="PANTHER" id="PTHR42718">
    <property type="entry name" value="MAJOR FACILITATOR SUPERFAMILY MULTIDRUG TRANSPORTER MFSC"/>
    <property type="match status" value="1"/>
</dbReference>
<feature type="transmembrane region" description="Helical" evidence="6">
    <location>
        <begin position="76"/>
        <end position="103"/>
    </location>
</feature>
<feature type="transmembrane region" description="Helical" evidence="6">
    <location>
        <begin position="403"/>
        <end position="424"/>
    </location>
</feature>
<feature type="transmembrane region" description="Helical" evidence="6">
    <location>
        <begin position="12"/>
        <end position="37"/>
    </location>
</feature>
<feature type="transmembrane region" description="Helical" evidence="6">
    <location>
        <begin position="49"/>
        <end position="69"/>
    </location>
</feature>
<keyword evidence="4 6" id="KW-1133">Transmembrane helix</keyword>
<feature type="transmembrane region" description="Helical" evidence="6">
    <location>
        <begin position="436"/>
        <end position="457"/>
    </location>
</feature>
<dbReference type="Pfam" id="PF07690">
    <property type="entry name" value="MFS_1"/>
    <property type="match status" value="1"/>
</dbReference>
<feature type="transmembrane region" description="Helical" evidence="6">
    <location>
        <begin position="332"/>
        <end position="350"/>
    </location>
</feature>
<dbReference type="InterPro" id="IPR011701">
    <property type="entry name" value="MFS"/>
</dbReference>
<dbReference type="GO" id="GO:0022857">
    <property type="term" value="F:transmembrane transporter activity"/>
    <property type="evidence" value="ECO:0007669"/>
    <property type="project" value="InterPro"/>
</dbReference>
<keyword evidence="2" id="KW-0813">Transport</keyword>
<dbReference type="Gene3D" id="1.20.1720.10">
    <property type="entry name" value="Multidrug resistance protein D"/>
    <property type="match status" value="1"/>
</dbReference>
<feature type="transmembrane region" description="Helical" evidence="6">
    <location>
        <begin position="109"/>
        <end position="127"/>
    </location>
</feature>
<dbReference type="EMBL" id="CP009248">
    <property type="protein sequence ID" value="APT90589.1"/>
    <property type="molecule type" value="Genomic_DNA"/>
</dbReference>
<feature type="transmembrane region" description="Helical" evidence="6">
    <location>
        <begin position="264"/>
        <end position="288"/>
    </location>
</feature>
<feature type="transmembrane region" description="Helical" evidence="6">
    <location>
        <begin position="300"/>
        <end position="320"/>
    </location>
</feature>
<dbReference type="AlphaFoldDB" id="A0A1L7CXI7"/>
<evidence type="ECO:0000256" key="4">
    <source>
        <dbReference type="ARBA" id="ARBA00022989"/>
    </source>
</evidence>